<dbReference type="InterPro" id="IPR024571">
    <property type="entry name" value="ERAP1-like_C_dom"/>
</dbReference>
<evidence type="ECO:0000256" key="6">
    <source>
        <dbReference type="ARBA" id="ARBA00022801"/>
    </source>
</evidence>
<keyword evidence="16 21" id="KW-0031">Aminopeptidase</keyword>
<evidence type="ECO:0000313" key="21">
    <source>
        <dbReference type="EMBL" id="GFO20234.1"/>
    </source>
</evidence>
<reference evidence="21 22" key="1">
    <citation type="journal article" date="2021" name="Elife">
        <title>Chloroplast acquisition without the gene transfer in kleptoplastic sea slugs, Plakobranchus ocellatus.</title>
        <authorList>
            <person name="Maeda T."/>
            <person name="Takahashi S."/>
            <person name="Yoshida T."/>
            <person name="Shimamura S."/>
            <person name="Takaki Y."/>
            <person name="Nagai Y."/>
            <person name="Toyoda A."/>
            <person name="Suzuki Y."/>
            <person name="Arimoto A."/>
            <person name="Ishii H."/>
            <person name="Satoh N."/>
            <person name="Nishiyama T."/>
            <person name="Hasebe M."/>
            <person name="Maruyama T."/>
            <person name="Minagawa J."/>
            <person name="Obokata J."/>
            <person name="Shigenobu S."/>
        </authorList>
    </citation>
    <scope>NUCLEOTIDE SEQUENCE [LARGE SCALE GENOMIC DNA]</scope>
</reference>
<feature type="binding site" evidence="14">
    <location>
        <position position="435"/>
    </location>
    <ligand>
        <name>Zn(2+)</name>
        <dbReference type="ChEBI" id="CHEBI:29105"/>
        <note>catalytic</note>
    </ligand>
</feature>
<dbReference type="GO" id="GO:0042277">
    <property type="term" value="F:peptide binding"/>
    <property type="evidence" value="ECO:0007669"/>
    <property type="project" value="TreeGrafter"/>
</dbReference>
<keyword evidence="7 14" id="KW-0862">Zinc</keyword>
<dbReference type="Gene3D" id="1.25.50.20">
    <property type="match status" value="1"/>
</dbReference>
<protein>
    <recommendedName>
        <fullName evidence="16">Aminopeptidase</fullName>
        <ecNumber evidence="16">3.4.11.-</ecNumber>
    </recommendedName>
</protein>
<evidence type="ECO:0000259" key="20">
    <source>
        <dbReference type="Pfam" id="PF17900"/>
    </source>
</evidence>
<dbReference type="FunFam" id="1.25.50.20:FF:000005">
    <property type="entry name" value="Aminopeptidase N-like protein"/>
    <property type="match status" value="1"/>
</dbReference>
<dbReference type="InterPro" id="IPR050344">
    <property type="entry name" value="Peptidase_M1_aminopeptidases"/>
</dbReference>
<evidence type="ECO:0000256" key="14">
    <source>
        <dbReference type="PIRSR" id="PIRSR634016-3"/>
    </source>
</evidence>
<dbReference type="PANTHER" id="PTHR11533">
    <property type="entry name" value="PROTEASE M1 ZINC METALLOPROTEASE"/>
    <property type="match status" value="1"/>
</dbReference>
<feature type="active site" description="Proton acceptor" evidence="13">
    <location>
        <position position="432"/>
    </location>
</feature>
<keyword evidence="11 16" id="KW-0472">Membrane</keyword>
<keyword evidence="10 16" id="KW-0482">Metalloprotease</keyword>
<dbReference type="GO" id="GO:0006508">
    <property type="term" value="P:proteolysis"/>
    <property type="evidence" value="ECO:0007669"/>
    <property type="project" value="UniProtKB-KW"/>
</dbReference>
<evidence type="ECO:0000259" key="19">
    <source>
        <dbReference type="Pfam" id="PF11838"/>
    </source>
</evidence>
<dbReference type="Pfam" id="PF17900">
    <property type="entry name" value="Peptidase_M1_N"/>
    <property type="match status" value="1"/>
</dbReference>
<comment type="similarity">
    <text evidence="2 16">Belongs to the peptidase M1 family.</text>
</comment>
<gene>
    <name evidence="21" type="ORF">PoB_004673900</name>
</gene>
<evidence type="ECO:0000256" key="10">
    <source>
        <dbReference type="ARBA" id="ARBA00023049"/>
    </source>
</evidence>
<dbReference type="GO" id="GO:0008270">
    <property type="term" value="F:zinc ion binding"/>
    <property type="evidence" value="ECO:0007669"/>
    <property type="project" value="UniProtKB-UniRule"/>
</dbReference>
<feature type="domain" description="Peptidase M1 membrane alanine aminopeptidase" evidence="18">
    <location>
        <begin position="359"/>
        <end position="578"/>
    </location>
</feature>
<evidence type="ECO:0000256" key="16">
    <source>
        <dbReference type="RuleBase" id="RU364040"/>
    </source>
</evidence>
<organism evidence="21 22">
    <name type="scientific">Plakobranchus ocellatus</name>
    <dbReference type="NCBI Taxonomy" id="259542"/>
    <lineage>
        <taxon>Eukaryota</taxon>
        <taxon>Metazoa</taxon>
        <taxon>Spiralia</taxon>
        <taxon>Lophotrochozoa</taxon>
        <taxon>Mollusca</taxon>
        <taxon>Gastropoda</taxon>
        <taxon>Heterobranchia</taxon>
        <taxon>Euthyneura</taxon>
        <taxon>Panpulmonata</taxon>
        <taxon>Sacoglossa</taxon>
        <taxon>Placobranchoidea</taxon>
        <taxon>Plakobranchidae</taxon>
        <taxon>Plakobranchus</taxon>
    </lineage>
</organism>
<keyword evidence="9 16" id="KW-1133">Transmembrane helix</keyword>
<dbReference type="InterPro" id="IPR027268">
    <property type="entry name" value="Peptidase_M4/M1_CTD_sf"/>
</dbReference>
<evidence type="ECO:0000256" key="15">
    <source>
        <dbReference type="PIRSR" id="PIRSR634016-4"/>
    </source>
</evidence>
<dbReference type="Gene3D" id="2.60.40.1730">
    <property type="entry name" value="tricorn interacting facor f3 domain"/>
    <property type="match status" value="1"/>
</dbReference>
<dbReference type="GO" id="GO:0005737">
    <property type="term" value="C:cytoplasm"/>
    <property type="evidence" value="ECO:0007669"/>
    <property type="project" value="TreeGrafter"/>
</dbReference>
<dbReference type="Proteomes" id="UP000735302">
    <property type="component" value="Unassembled WGS sequence"/>
</dbReference>
<name>A0AAV4BPI9_9GAST</name>
<dbReference type="InterPro" id="IPR034016">
    <property type="entry name" value="M1_APN-typ"/>
</dbReference>
<evidence type="ECO:0000256" key="12">
    <source>
        <dbReference type="ARBA" id="ARBA00023180"/>
    </source>
</evidence>
<dbReference type="FunFam" id="1.10.390.10:FF:000016">
    <property type="entry name" value="Glutamyl aminopeptidase"/>
    <property type="match status" value="1"/>
</dbReference>
<evidence type="ECO:0000256" key="1">
    <source>
        <dbReference type="ARBA" id="ARBA00004606"/>
    </source>
</evidence>
<keyword evidence="5 14" id="KW-0479">Metal-binding</keyword>
<dbReference type="GO" id="GO:0016020">
    <property type="term" value="C:membrane"/>
    <property type="evidence" value="ECO:0007669"/>
    <property type="project" value="UniProtKB-SubCell"/>
</dbReference>
<feature type="region of interest" description="Disordered" evidence="17">
    <location>
        <begin position="92"/>
        <end position="111"/>
    </location>
</feature>
<dbReference type="PANTHER" id="PTHR11533:SF299">
    <property type="entry name" value="AMINOPEPTIDASE"/>
    <property type="match status" value="1"/>
</dbReference>
<dbReference type="Gene3D" id="2.60.40.1910">
    <property type="match status" value="1"/>
</dbReference>
<dbReference type="InterPro" id="IPR045357">
    <property type="entry name" value="Aminopeptidase_N-like_N"/>
</dbReference>
<evidence type="ECO:0000256" key="3">
    <source>
        <dbReference type="ARBA" id="ARBA00022670"/>
    </source>
</evidence>
<keyword evidence="22" id="KW-1185">Reference proteome</keyword>
<evidence type="ECO:0000256" key="9">
    <source>
        <dbReference type="ARBA" id="ARBA00022989"/>
    </source>
</evidence>
<evidence type="ECO:0000256" key="2">
    <source>
        <dbReference type="ARBA" id="ARBA00010136"/>
    </source>
</evidence>
<dbReference type="EMBL" id="BLXT01005154">
    <property type="protein sequence ID" value="GFO20234.1"/>
    <property type="molecule type" value="Genomic_DNA"/>
</dbReference>
<dbReference type="Pfam" id="PF01433">
    <property type="entry name" value="Peptidase_M1"/>
    <property type="match status" value="1"/>
</dbReference>
<dbReference type="FunFam" id="2.60.40.1730:FF:000012">
    <property type="entry name" value="Aminopeptidase N"/>
    <property type="match status" value="1"/>
</dbReference>
<keyword evidence="4 16" id="KW-0812">Transmembrane</keyword>
<dbReference type="SUPFAM" id="SSF55486">
    <property type="entry name" value="Metalloproteases ('zincins'), catalytic domain"/>
    <property type="match status" value="1"/>
</dbReference>
<evidence type="ECO:0000256" key="7">
    <source>
        <dbReference type="ARBA" id="ARBA00022833"/>
    </source>
</evidence>
<feature type="site" description="Transition state stabilizer" evidence="15">
    <location>
        <position position="516"/>
    </location>
</feature>
<dbReference type="Gene3D" id="1.10.390.10">
    <property type="entry name" value="Neutral Protease Domain 2"/>
    <property type="match status" value="1"/>
</dbReference>
<comment type="cofactor">
    <cofactor evidence="14 16">
        <name>Zn(2+)</name>
        <dbReference type="ChEBI" id="CHEBI:29105"/>
    </cofactor>
    <text evidence="14 16">Binds 1 zinc ion per subunit.</text>
</comment>
<keyword evidence="3 16" id="KW-0645">Protease</keyword>
<feature type="domain" description="ERAP1-like C-terminal" evidence="19">
    <location>
        <begin position="660"/>
        <end position="975"/>
    </location>
</feature>
<proteinExistence type="inferred from homology"/>
<dbReference type="InterPro" id="IPR001930">
    <property type="entry name" value="Peptidase_M1"/>
</dbReference>
<keyword evidence="6 16" id="KW-0378">Hydrolase</keyword>
<comment type="caution">
    <text evidence="21">The sequence shown here is derived from an EMBL/GenBank/DDBJ whole genome shotgun (WGS) entry which is preliminary data.</text>
</comment>
<dbReference type="GO" id="GO:0005615">
    <property type="term" value="C:extracellular space"/>
    <property type="evidence" value="ECO:0007669"/>
    <property type="project" value="TreeGrafter"/>
</dbReference>
<keyword evidence="12" id="KW-0325">Glycoprotein</keyword>
<feature type="binding site" evidence="14">
    <location>
        <position position="454"/>
    </location>
    <ligand>
        <name>Zn(2+)</name>
        <dbReference type="ChEBI" id="CHEBI:29105"/>
        <note>catalytic</note>
    </ligand>
</feature>
<dbReference type="InterPro" id="IPR042097">
    <property type="entry name" value="Aminopeptidase_N-like_N_sf"/>
</dbReference>
<dbReference type="PRINTS" id="PR00756">
    <property type="entry name" value="ALADIPTASE"/>
</dbReference>
<sequence length="999" mass="113448">MMEQLEEKCFLDESETILNKKAVYEPTKGQRFRQVVCTRGWAIATLMMTGTVLVGVALIAAFARPAMAPCEVSVAGDNSAALAASAAAGGAASSESSSSKHDKEKGGEEQTYVATNGEPFPWKELRLPKTLVPQAYDIFLHPNISRSEFSGQVEMILRVMEETDAIVFHVNELNISNVAVHMGKSNTTFSQALAIVKQLEYKTNQQFYVQLAERVSAGSFLKVVVKFSGELKRDVMDGFYQSSYTVNGEERYMASTQFEATDARKAFPCLDEPALKATFKLSIVREKKHISLFNMPLMTSEPYGESPNLILDKYNPSPKMSTYLVAFIVCDFKNVSALTRAGTLVRVFAPEDKIYMGKYALDAAVAVLENYTSFFGLPYDLPKADLIAIPNFEAGAMENWGLITYRDTAILYDPAISSQDSKKWVTQVVAHELAHQWFGNLVTMDWWDDLWLNEGFATFVEFLGMDVVDSSFQGQNSLSMESVSALYKDSLINSHPIKVPVKNPAEIASVFDSISYEKGAALIRMLESVLGKSSFRKGLKNYLTENAYGNAVTGDLWRAWQQVSTVKDLSVSEMMDTWTLQMGYPVVSVAWDSRTLHLSQERFIRLEKKDPEPEKEDFKSPFGCTYLTFKLHFLLAMWEQTGFFSLVPLPDGVDGDNVLWLKGNKDLNGFYRVNYDAKGWKKLTDQLKKDHTVFSVSDRIGLMEDAFCLAMAGHLNYSVVLGMVEYMSRETDYFVWKTVLPHLDFLSQRLLLEEEYDLLRDLALSVIRPRLEALGWSSAGDVTTRQLRKSVIQAAIDYEDQASIDRATDLFAEWKKNQNYSMNNELRYVAYQAGVTYGNKDDWDLVYDRYMDSNVASDKEHLQLALGTSRDVRVLQILLQYTQDSSKVKTQDSAQVVRKVARNRNGLLLAWRFLRQQWDLLMERYGVKSAIIRRMVLIVSNFNTKFDLDEVKEFFKDKELGSAARPLHQSVELIESHVVWSEKYMPEVKSWLQKNRRRR</sequence>
<dbReference type="CDD" id="cd09601">
    <property type="entry name" value="M1_APN-Q_like"/>
    <property type="match status" value="1"/>
</dbReference>
<comment type="subcellular location">
    <subcellularLocation>
        <location evidence="1">Membrane</location>
        <topology evidence="1">Single-pass type II membrane protein</topology>
    </subcellularLocation>
</comment>
<evidence type="ECO:0000259" key="18">
    <source>
        <dbReference type="Pfam" id="PF01433"/>
    </source>
</evidence>
<evidence type="ECO:0000256" key="5">
    <source>
        <dbReference type="ARBA" id="ARBA00022723"/>
    </source>
</evidence>
<dbReference type="EC" id="3.4.11.-" evidence="16"/>
<dbReference type="GO" id="GO:0043171">
    <property type="term" value="P:peptide catabolic process"/>
    <property type="evidence" value="ECO:0007669"/>
    <property type="project" value="TreeGrafter"/>
</dbReference>
<dbReference type="SUPFAM" id="SSF63737">
    <property type="entry name" value="Leukotriene A4 hydrolase N-terminal domain"/>
    <property type="match status" value="1"/>
</dbReference>
<dbReference type="InterPro" id="IPR014782">
    <property type="entry name" value="Peptidase_M1_dom"/>
</dbReference>
<feature type="transmembrane region" description="Helical" evidence="16">
    <location>
        <begin position="41"/>
        <end position="63"/>
    </location>
</feature>
<evidence type="ECO:0000256" key="11">
    <source>
        <dbReference type="ARBA" id="ARBA00023136"/>
    </source>
</evidence>
<keyword evidence="8" id="KW-0735">Signal-anchor</keyword>
<evidence type="ECO:0000256" key="13">
    <source>
        <dbReference type="PIRSR" id="PIRSR634016-1"/>
    </source>
</evidence>
<feature type="binding site" evidence="14">
    <location>
        <position position="431"/>
    </location>
    <ligand>
        <name>Zn(2+)</name>
        <dbReference type="ChEBI" id="CHEBI:29105"/>
        <note>catalytic</note>
    </ligand>
</feature>
<dbReference type="Pfam" id="PF11838">
    <property type="entry name" value="ERAP1_C"/>
    <property type="match status" value="1"/>
</dbReference>
<dbReference type="GO" id="GO:0070006">
    <property type="term" value="F:metalloaminopeptidase activity"/>
    <property type="evidence" value="ECO:0007669"/>
    <property type="project" value="TreeGrafter"/>
</dbReference>
<feature type="compositionally biased region" description="Basic and acidic residues" evidence="17">
    <location>
        <begin position="98"/>
        <end position="108"/>
    </location>
</feature>
<evidence type="ECO:0000256" key="8">
    <source>
        <dbReference type="ARBA" id="ARBA00022968"/>
    </source>
</evidence>
<feature type="domain" description="Aminopeptidase N-like N-terminal" evidence="20">
    <location>
        <begin position="132"/>
        <end position="324"/>
    </location>
</feature>
<evidence type="ECO:0000256" key="4">
    <source>
        <dbReference type="ARBA" id="ARBA00022692"/>
    </source>
</evidence>
<accession>A0AAV4BPI9</accession>
<evidence type="ECO:0000256" key="17">
    <source>
        <dbReference type="SAM" id="MobiDB-lite"/>
    </source>
</evidence>
<dbReference type="AlphaFoldDB" id="A0AAV4BPI9"/>
<evidence type="ECO:0000313" key="22">
    <source>
        <dbReference type="Proteomes" id="UP000735302"/>
    </source>
</evidence>